<evidence type="ECO:0000313" key="3">
    <source>
        <dbReference type="Proteomes" id="UP000243588"/>
    </source>
</evidence>
<keyword evidence="3" id="KW-1185">Reference proteome</keyword>
<proteinExistence type="predicted"/>
<protein>
    <submittedName>
        <fullName evidence="2">Uncharacterized protein</fullName>
    </submittedName>
</protein>
<evidence type="ECO:0000313" key="2">
    <source>
        <dbReference type="EMBL" id="SDH31470.1"/>
    </source>
</evidence>
<dbReference type="Proteomes" id="UP000243588">
    <property type="component" value="Unassembled WGS sequence"/>
</dbReference>
<evidence type="ECO:0000256" key="1">
    <source>
        <dbReference type="SAM" id="SignalP"/>
    </source>
</evidence>
<feature type="signal peptide" evidence="1">
    <location>
        <begin position="1"/>
        <end position="37"/>
    </location>
</feature>
<reference evidence="3" key="1">
    <citation type="submission" date="2016-10" db="EMBL/GenBank/DDBJ databases">
        <authorList>
            <person name="Varghese N."/>
            <person name="Submissions S."/>
        </authorList>
    </citation>
    <scope>NUCLEOTIDE SEQUENCE [LARGE SCALE GENOMIC DNA]</scope>
    <source>
        <strain evidence="3">DSM 23313</strain>
    </source>
</reference>
<sequence length="148" mass="17447">MVCILHVKHLKFVNMKKLLSILGLVLSSLFGFQSAYAQELVEDQNPNYKASLSKYMAAKDSLTATLSTTVQDTYKAYDWYEAKQERKAQKREYRHEERMARAKNRSYNNGYYNNGYYGNGYYGSSYYNNSWNWLPRIGYRTGNWMFSI</sequence>
<feature type="chain" id="PRO_5017361582" evidence="1">
    <location>
        <begin position="38"/>
        <end position="148"/>
    </location>
</feature>
<gene>
    <name evidence="2" type="ORF">SAMN05421818_10224</name>
</gene>
<dbReference type="AlphaFoldDB" id="A0A1G8BFV7"/>
<organism evidence="2 3">
    <name type="scientific">Myroides phaeus</name>
    <dbReference type="NCBI Taxonomy" id="702745"/>
    <lineage>
        <taxon>Bacteria</taxon>
        <taxon>Pseudomonadati</taxon>
        <taxon>Bacteroidota</taxon>
        <taxon>Flavobacteriia</taxon>
        <taxon>Flavobacteriales</taxon>
        <taxon>Flavobacteriaceae</taxon>
        <taxon>Myroides</taxon>
    </lineage>
</organism>
<keyword evidence="1" id="KW-0732">Signal</keyword>
<dbReference type="EMBL" id="FNDQ01000002">
    <property type="protein sequence ID" value="SDH31470.1"/>
    <property type="molecule type" value="Genomic_DNA"/>
</dbReference>
<accession>A0A1G8BFV7</accession>
<name>A0A1G8BFV7_9FLAO</name>
<dbReference type="STRING" id="702745.SAMN05421818_10224"/>